<evidence type="ECO:0000313" key="2">
    <source>
        <dbReference type="Proteomes" id="UP000016930"/>
    </source>
</evidence>
<gene>
    <name evidence="1" type="ORF">CERSUDRAFT_38147</name>
</gene>
<protein>
    <submittedName>
        <fullName evidence="1">Uncharacterized protein</fullName>
    </submittedName>
</protein>
<dbReference type="AlphaFoldDB" id="M2QXC8"/>
<dbReference type="Proteomes" id="UP000016930">
    <property type="component" value="Unassembled WGS sequence"/>
</dbReference>
<feature type="non-terminal residue" evidence="1">
    <location>
        <position position="115"/>
    </location>
</feature>
<proteinExistence type="predicted"/>
<organism evidence="1 2">
    <name type="scientific">Ceriporiopsis subvermispora (strain B)</name>
    <name type="common">White-rot fungus</name>
    <name type="synonym">Gelatoporia subvermispora</name>
    <dbReference type="NCBI Taxonomy" id="914234"/>
    <lineage>
        <taxon>Eukaryota</taxon>
        <taxon>Fungi</taxon>
        <taxon>Dikarya</taxon>
        <taxon>Basidiomycota</taxon>
        <taxon>Agaricomycotina</taxon>
        <taxon>Agaricomycetes</taxon>
        <taxon>Polyporales</taxon>
        <taxon>Gelatoporiaceae</taxon>
        <taxon>Gelatoporia</taxon>
    </lineage>
</organism>
<dbReference type="STRING" id="914234.M2QXC8"/>
<dbReference type="EMBL" id="KB445973">
    <property type="protein sequence ID" value="EMD30592.1"/>
    <property type="molecule type" value="Genomic_DNA"/>
</dbReference>
<dbReference type="HOGENOM" id="CLU_006344_16_0_1"/>
<reference evidence="1 2" key="1">
    <citation type="journal article" date="2012" name="Proc. Natl. Acad. Sci. U.S.A.">
        <title>Comparative genomics of Ceriporiopsis subvermispora and Phanerochaete chrysosporium provide insight into selective ligninolysis.</title>
        <authorList>
            <person name="Fernandez-Fueyo E."/>
            <person name="Ruiz-Duenas F.J."/>
            <person name="Ferreira P."/>
            <person name="Floudas D."/>
            <person name="Hibbett D.S."/>
            <person name="Canessa P."/>
            <person name="Larrondo L.F."/>
            <person name="James T.Y."/>
            <person name="Seelenfreund D."/>
            <person name="Lobos S."/>
            <person name="Polanco R."/>
            <person name="Tello M."/>
            <person name="Honda Y."/>
            <person name="Watanabe T."/>
            <person name="Watanabe T."/>
            <person name="Ryu J.S."/>
            <person name="Kubicek C.P."/>
            <person name="Schmoll M."/>
            <person name="Gaskell J."/>
            <person name="Hammel K.E."/>
            <person name="St John F.J."/>
            <person name="Vanden Wymelenberg A."/>
            <person name="Sabat G."/>
            <person name="Splinter BonDurant S."/>
            <person name="Syed K."/>
            <person name="Yadav J.S."/>
            <person name="Doddapaneni H."/>
            <person name="Subramanian V."/>
            <person name="Lavin J.L."/>
            <person name="Oguiza J.A."/>
            <person name="Perez G."/>
            <person name="Pisabarro A.G."/>
            <person name="Ramirez L."/>
            <person name="Santoyo F."/>
            <person name="Master E."/>
            <person name="Coutinho P.M."/>
            <person name="Henrissat B."/>
            <person name="Lombard V."/>
            <person name="Magnuson J.K."/>
            <person name="Kuees U."/>
            <person name="Hori C."/>
            <person name="Igarashi K."/>
            <person name="Samejima M."/>
            <person name="Held B.W."/>
            <person name="Barry K.W."/>
            <person name="LaButti K.M."/>
            <person name="Lapidus A."/>
            <person name="Lindquist E.A."/>
            <person name="Lucas S.M."/>
            <person name="Riley R."/>
            <person name="Salamov A.A."/>
            <person name="Hoffmeister D."/>
            <person name="Schwenk D."/>
            <person name="Hadar Y."/>
            <person name="Yarden O."/>
            <person name="de Vries R.P."/>
            <person name="Wiebenga A."/>
            <person name="Stenlid J."/>
            <person name="Eastwood D."/>
            <person name="Grigoriev I.V."/>
            <person name="Berka R.M."/>
            <person name="Blanchette R.A."/>
            <person name="Kersten P."/>
            <person name="Martinez A.T."/>
            <person name="Vicuna R."/>
            <person name="Cullen D."/>
        </authorList>
    </citation>
    <scope>NUCLEOTIDE SEQUENCE [LARGE SCALE GENOMIC DNA]</scope>
    <source>
        <strain evidence="1 2">B</strain>
    </source>
</reference>
<keyword evidence="2" id="KW-1185">Reference proteome</keyword>
<name>M2QXC8_CERS8</name>
<evidence type="ECO:0000313" key="1">
    <source>
        <dbReference type="EMBL" id="EMD30592.1"/>
    </source>
</evidence>
<dbReference type="OrthoDB" id="2728219at2759"/>
<feature type="non-terminal residue" evidence="1">
    <location>
        <position position="1"/>
    </location>
</feature>
<sequence>GSCGLGVAQVLLFCSFKHEYKIYPCALVHWHRIAGDAPDSRTGLWVAKPDFLDKDCQEPLLQVIHLDAIVRAAHLIPIFPQGRIHREVTLHNSLHAFRSFYVNKYADHHAFEILF</sequence>
<accession>M2QXC8</accession>